<keyword evidence="2 5" id="KW-0812">Transmembrane</keyword>
<feature type="transmembrane region" description="Helical" evidence="5">
    <location>
        <begin position="150"/>
        <end position="168"/>
    </location>
</feature>
<comment type="subcellular location">
    <subcellularLocation>
        <location evidence="1">Membrane</location>
        <topology evidence="1">Multi-pass membrane protein</topology>
    </subcellularLocation>
</comment>
<dbReference type="CDD" id="cd18578">
    <property type="entry name" value="ABC_6TM_Pgp_ABCB1_D2_like"/>
    <property type="match status" value="1"/>
</dbReference>
<dbReference type="InterPro" id="IPR036640">
    <property type="entry name" value="ABC1_TM_sf"/>
</dbReference>
<feature type="domain" description="ABC transmembrane type-1" evidence="6">
    <location>
        <begin position="13"/>
        <end position="217"/>
    </location>
</feature>
<feature type="transmembrane region" description="Helical" evidence="5">
    <location>
        <begin position="124"/>
        <end position="144"/>
    </location>
</feature>
<dbReference type="InterPro" id="IPR011527">
    <property type="entry name" value="ABC1_TM_dom"/>
</dbReference>
<dbReference type="SUPFAM" id="SSF90123">
    <property type="entry name" value="ABC transporter transmembrane region"/>
    <property type="match status" value="1"/>
</dbReference>
<dbReference type="InterPro" id="IPR039421">
    <property type="entry name" value="Type_1_exporter"/>
</dbReference>
<evidence type="ECO:0000256" key="1">
    <source>
        <dbReference type="ARBA" id="ARBA00004141"/>
    </source>
</evidence>
<feature type="transmembrane region" description="Helical" evidence="5">
    <location>
        <begin position="50"/>
        <end position="68"/>
    </location>
</feature>
<evidence type="ECO:0000256" key="5">
    <source>
        <dbReference type="SAM" id="Phobius"/>
    </source>
</evidence>
<dbReference type="Gene3D" id="1.20.1560.10">
    <property type="entry name" value="ABC transporter type 1, transmembrane domain"/>
    <property type="match status" value="2"/>
</dbReference>
<dbReference type="GO" id="GO:0016020">
    <property type="term" value="C:membrane"/>
    <property type="evidence" value="ECO:0007669"/>
    <property type="project" value="UniProtKB-SubCell"/>
</dbReference>
<evidence type="ECO:0000259" key="6">
    <source>
        <dbReference type="PROSITE" id="PS50929"/>
    </source>
</evidence>
<evidence type="ECO:0000256" key="2">
    <source>
        <dbReference type="ARBA" id="ARBA00022692"/>
    </source>
</evidence>
<keyword evidence="4 5" id="KW-0472">Membrane</keyword>
<evidence type="ECO:0000256" key="3">
    <source>
        <dbReference type="ARBA" id="ARBA00022989"/>
    </source>
</evidence>
<dbReference type="Proteomes" id="UP001251528">
    <property type="component" value="Unassembled WGS sequence"/>
</dbReference>
<reference evidence="7" key="1">
    <citation type="submission" date="2023-06" db="EMBL/GenBank/DDBJ databases">
        <title>Conoideocrella luteorostrata (Hypocreales: Clavicipitaceae), a potential biocontrol fungus for elongate hemlock scale in United States Christmas tree production areas.</title>
        <authorList>
            <person name="Barrett H."/>
            <person name="Lovett B."/>
            <person name="Macias A.M."/>
            <person name="Stajich J.E."/>
            <person name="Kasson M.T."/>
        </authorList>
    </citation>
    <scope>NUCLEOTIDE SEQUENCE</scope>
    <source>
        <strain evidence="7">ARSEF 14590</strain>
    </source>
</reference>
<accession>A0AAJ0CZI7</accession>
<dbReference type="Gene3D" id="3.40.50.300">
    <property type="entry name" value="P-loop containing nucleotide triphosphate hydrolases"/>
    <property type="match status" value="1"/>
</dbReference>
<dbReference type="InterPro" id="IPR027417">
    <property type="entry name" value="P-loop_NTPase"/>
</dbReference>
<evidence type="ECO:0000313" key="7">
    <source>
        <dbReference type="EMBL" id="KAK2616966.1"/>
    </source>
</evidence>
<dbReference type="AlphaFoldDB" id="A0AAJ0CZI7"/>
<evidence type="ECO:0000256" key="4">
    <source>
        <dbReference type="ARBA" id="ARBA00023136"/>
    </source>
</evidence>
<dbReference type="GO" id="GO:0140359">
    <property type="term" value="F:ABC-type transporter activity"/>
    <property type="evidence" value="ECO:0007669"/>
    <property type="project" value="InterPro"/>
</dbReference>
<dbReference type="Pfam" id="PF00664">
    <property type="entry name" value="ABC_membrane"/>
    <property type="match status" value="1"/>
</dbReference>
<proteinExistence type="predicted"/>
<feature type="transmembrane region" description="Helical" evidence="5">
    <location>
        <begin position="12"/>
        <end position="30"/>
    </location>
</feature>
<dbReference type="GO" id="GO:0005524">
    <property type="term" value="F:ATP binding"/>
    <property type="evidence" value="ECO:0007669"/>
    <property type="project" value="InterPro"/>
</dbReference>
<dbReference type="PANTHER" id="PTHR24221">
    <property type="entry name" value="ATP-BINDING CASSETTE SUB-FAMILY B"/>
    <property type="match status" value="1"/>
</dbReference>
<sequence length="336" mass="37203">MGEQRVLWRPSSIIFMCCLAGGITYPALAVLLSKSLEAYETTDVTKTNSIALMFFVVALGNLAVYSIIDWLSNIVAQIYCGDVFSSTLQQDMSFFDEPENGTGALVSRLASEPTSLQELLPINISHILICVVNLISSYVLAIIYGWKLGLALTCGTLPVIVGSGYMRIRLESKFKEDTVERYATSNAMASEAVMGIRTISSLALERTVVERYKKSLQGILVSAAEYTSSQVYTVYLSVVFSSEAAAISFQHTTNISKASTAISYIFRLRRDRISSSGEDDADFQLDPATEDLRGMEIVFENVHFSYPLRPEQQVLQKINISITSGKVARCKFRCRF</sequence>
<comment type="caution">
    <text evidence="7">The sequence shown here is derived from an EMBL/GenBank/DDBJ whole genome shotgun (WGS) entry which is preliminary data.</text>
</comment>
<dbReference type="PANTHER" id="PTHR24221:SF631">
    <property type="entry name" value="MULTIDRUG RESISTANCE PROTEIN 3"/>
    <property type="match status" value="1"/>
</dbReference>
<dbReference type="EMBL" id="JASWJB010000001">
    <property type="protein sequence ID" value="KAK2616966.1"/>
    <property type="molecule type" value="Genomic_DNA"/>
</dbReference>
<gene>
    <name evidence="7" type="ORF">QQS21_000055</name>
</gene>
<protein>
    <recommendedName>
        <fullName evidence="6">ABC transmembrane type-1 domain-containing protein</fullName>
    </recommendedName>
</protein>
<name>A0AAJ0CZI7_9HYPO</name>
<dbReference type="PROSITE" id="PS50929">
    <property type="entry name" value="ABC_TM1F"/>
    <property type="match status" value="1"/>
</dbReference>
<evidence type="ECO:0000313" key="8">
    <source>
        <dbReference type="Proteomes" id="UP001251528"/>
    </source>
</evidence>
<keyword evidence="8" id="KW-1185">Reference proteome</keyword>
<organism evidence="7 8">
    <name type="scientific">Conoideocrella luteorostrata</name>
    <dbReference type="NCBI Taxonomy" id="1105319"/>
    <lineage>
        <taxon>Eukaryota</taxon>
        <taxon>Fungi</taxon>
        <taxon>Dikarya</taxon>
        <taxon>Ascomycota</taxon>
        <taxon>Pezizomycotina</taxon>
        <taxon>Sordariomycetes</taxon>
        <taxon>Hypocreomycetidae</taxon>
        <taxon>Hypocreales</taxon>
        <taxon>Clavicipitaceae</taxon>
        <taxon>Conoideocrella</taxon>
    </lineage>
</organism>
<keyword evidence="3 5" id="KW-1133">Transmembrane helix</keyword>